<protein>
    <submittedName>
        <fullName evidence="2">Bacterial regulatory protein, MarR</fullName>
    </submittedName>
</protein>
<dbReference type="PROSITE" id="PS50995">
    <property type="entry name" value="HTH_MARR_2"/>
    <property type="match status" value="1"/>
</dbReference>
<comment type="caution">
    <text evidence="2">The sequence shown here is derived from an EMBL/GenBank/DDBJ whole genome shotgun (WGS) entry which is preliminary data.</text>
</comment>
<organism evidence="2">
    <name type="scientific">mine drainage metagenome</name>
    <dbReference type="NCBI Taxonomy" id="410659"/>
    <lineage>
        <taxon>unclassified sequences</taxon>
        <taxon>metagenomes</taxon>
        <taxon>ecological metagenomes</taxon>
    </lineage>
</organism>
<feature type="non-terminal residue" evidence="2">
    <location>
        <position position="1"/>
    </location>
</feature>
<dbReference type="SMART" id="SM00347">
    <property type="entry name" value="HTH_MARR"/>
    <property type="match status" value="1"/>
</dbReference>
<dbReference type="PRINTS" id="PR00598">
    <property type="entry name" value="HTHMARR"/>
</dbReference>
<dbReference type="EMBL" id="AUZX01013343">
    <property type="protein sequence ID" value="EQD35805.1"/>
    <property type="molecule type" value="Genomic_DNA"/>
</dbReference>
<reference evidence="2" key="1">
    <citation type="submission" date="2013-08" db="EMBL/GenBank/DDBJ databases">
        <authorList>
            <person name="Mendez C."/>
            <person name="Richter M."/>
            <person name="Ferrer M."/>
            <person name="Sanchez J."/>
        </authorList>
    </citation>
    <scope>NUCLEOTIDE SEQUENCE</scope>
</reference>
<dbReference type="InterPro" id="IPR039422">
    <property type="entry name" value="MarR/SlyA-like"/>
</dbReference>
<dbReference type="PANTHER" id="PTHR33164">
    <property type="entry name" value="TRANSCRIPTIONAL REGULATOR, MARR FAMILY"/>
    <property type="match status" value="1"/>
</dbReference>
<name>T1A1T9_9ZZZZ</name>
<dbReference type="InterPro" id="IPR000835">
    <property type="entry name" value="HTH_MarR-typ"/>
</dbReference>
<evidence type="ECO:0000259" key="1">
    <source>
        <dbReference type="PROSITE" id="PS50995"/>
    </source>
</evidence>
<feature type="domain" description="HTH marR-type" evidence="1">
    <location>
        <begin position="13"/>
        <end position="155"/>
    </location>
</feature>
<accession>T1A1T9</accession>
<reference evidence="2" key="2">
    <citation type="journal article" date="2014" name="ISME J.">
        <title>Microbial stratification in low pH oxic and suboxic macroscopic growths along an acid mine drainage.</title>
        <authorList>
            <person name="Mendez-Garcia C."/>
            <person name="Mesa V."/>
            <person name="Sprenger R.R."/>
            <person name="Richter M."/>
            <person name="Diez M.S."/>
            <person name="Solano J."/>
            <person name="Bargiela R."/>
            <person name="Golyshina O.V."/>
            <person name="Manteca A."/>
            <person name="Ramos J.L."/>
            <person name="Gallego J.R."/>
            <person name="Llorente I."/>
            <person name="Martins Dos Santos V.A."/>
            <person name="Jensen O.N."/>
            <person name="Pelaez A.I."/>
            <person name="Sanchez J."/>
            <person name="Ferrer M."/>
        </authorList>
    </citation>
    <scope>NUCLEOTIDE SEQUENCE</scope>
</reference>
<dbReference type="InterPro" id="IPR036388">
    <property type="entry name" value="WH-like_DNA-bd_sf"/>
</dbReference>
<dbReference type="InterPro" id="IPR036390">
    <property type="entry name" value="WH_DNA-bd_sf"/>
</dbReference>
<proteinExistence type="predicted"/>
<dbReference type="Gene3D" id="1.10.10.10">
    <property type="entry name" value="Winged helix-like DNA-binding domain superfamily/Winged helix DNA-binding domain"/>
    <property type="match status" value="1"/>
</dbReference>
<dbReference type="PANTHER" id="PTHR33164:SF43">
    <property type="entry name" value="HTH-TYPE TRANSCRIPTIONAL REPRESSOR YETL"/>
    <property type="match status" value="1"/>
</dbReference>
<dbReference type="AlphaFoldDB" id="T1A1T9"/>
<dbReference type="GO" id="GO:0003700">
    <property type="term" value="F:DNA-binding transcription factor activity"/>
    <property type="evidence" value="ECO:0007669"/>
    <property type="project" value="InterPro"/>
</dbReference>
<dbReference type="GO" id="GO:0006950">
    <property type="term" value="P:response to stress"/>
    <property type="evidence" value="ECO:0007669"/>
    <property type="project" value="TreeGrafter"/>
</dbReference>
<gene>
    <name evidence="2" type="ORF">B1A_18106</name>
</gene>
<dbReference type="SUPFAM" id="SSF46785">
    <property type="entry name" value="Winged helix' DNA-binding domain"/>
    <property type="match status" value="1"/>
</dbReference>
<dbReference type="Pfam" id="PF01047">
    <property type="entry name" value="MarR"/>
    <property type="match status" value="1"/>
</dbReference>
<sequence length="165" mass="18506">SYSIVKVGHLTEPGDLLDLLFAAGAAVRRVPPWPDEIGLGRTHLMVLRRLWVPSPHHASHKGERGPARISEIASRFSLTAPAVTQIVDQLERRGFVERQRSERDRRAVIVHITPSGEELLHLVRQQRRAAAEAFLTRLTDDERAVLERILHRLLGSASDPGQESE</sequence>
<evidence type="ECO:0000313" key="2">
    <source>
        <dbReference type="EMBL" id="EQD35805.1"/>
    </source>
</evidence>